<name>A0A9P9DIH0_9PLEO</name>
<dbReference type="SUPFAM" id="SSF57701">
    <property type="entry name" value="Zn2/Cys6 DNA-binding domain"/>
    <property type="match status" value="1"/>
</dbReference>
<feature type="compositionally biased region" description="Low complexity" evidence="2">
    <location>
        <begin position="1"/>
        <end position="13"/>
    </location>
</feature>
<evidence type="ECO:0000313" key="4">
    <source>
        <dbReference type="EMBL" id="KAH7119592.1"/>
    </source>
</evidence>
<organism evidence="4 5">
    <name type="scientific">Dendryphion nanum</name>
    <dbReference type="NCBI Taxonomy" id="256645"/>
    <lineage>
        <taxon>Eukaryota</taxon>
        <taxon>Fungi</taxon>
        <taxon>Dikarya</taxon>
        <taxon>Ascomycota</taxon>
        <taxon>Pezizomycotina</taxon>
        <taxon>Dothideomycetes</taxon>
        <taxon>Pleosporomycetidae</taxon>
        <taxon>Pleosporales</taxon>
        <taxon>Torulaceae</taxon>
        <taxon>Dendryphion</taxon>
    </lineage>
</organism>
<dbReference type="OrthoDB" id="10261408at2759"/>
<keyword evidence="1" id="KW-0539">Nucleus</keyword>
<dbReference type="InterPro" id="IPR053230">
    <property type="entry name" value="Trans_reg_galc"/>
</dbReference>
<dbReference type="SMART" id="SM00066">
    <property type="entry name" value="GAL4"/>
    <property type="match status" value="1"/>
</dbReference>
<dbReference type="GO" id="GO:0000981">
    <property type="term" value="F:DNA-binding transcription factor activity, RNA polymerase II-specific"/>
    <property type="evidence" value="ECO:0007669"/>
    <property type="project" value="InterPro"/>
</dbReference>
<feature type="region of interest" description="Disordered" evidence="2">
    <location>
        <begin position="1"/>
        <end position="41"/>
    </location>
</feature>
<feature type="region of interest" description="Disordered" evidence="2">
    <location>
        <begin position="190"/>
        <end position="233"/>
    </location>
</feature>
<dbReference type="EMBL" id="JAGMWT010000011">
    <property type="protein sequence ID" value="KAH7119592.1"/>
    <property type="molecule type" value="Genomic_DNA"/>
</dbReference>
<reference evidence="4" key="1">
    <citation type="journal article" date="2021" name="Nat. Commun.">
        <title>Genetic determinants of endophytism in the Arabidopsis root mycobiome.</title>
        <authorList>
            <person name="Mesny F."/>
            <person name="Miyauchi S."/>
            <person name="Thiergart T."/>
            <person name="Pickel B."/>
            <person name="Atanasova L."/>
            <person name="Karlsson M."/>
            <person name="Huettel B."/>
            <person name="Barry K.W."/>
            <person name="Haridas S."/>
            <person name="Chen C."/>
            <person name="Bauer D."/>
            <person name="Andreopoulos W."/>
            <person name="Pangilinan J."/>
            <person name="LaButti K."/>
            <person name="Riley R."/>
            <person name="Lipzen A."/>
            <person name="Clum A."/>
            <person name="Drula E."/>
            <person name="Henrissat B."/>
            <person name="Kohler A."/>
            <person name="Grigoriev I.V."/>
            <person name="Martin F.M."/>
            <person name="Hacquard S."/>
        </authorList>
    </citation>
    <scope>NUCLEOTIDE SEQUENCE</scope>
    <source>
        <strain evidence="4">MPI-CAGE-CH-0243</strain>
    </source>
</reference>
<gene>
    <name evidence="4" type="ORF">B0J11DRAFT_64155</name>
</gene>
<dbReference type="InterPro" id="IPR036864">
    <property type="entry name" value="Zn2-C6_fun-type_DNA-bd_sf"/>
</dbReference>
<sequence length="243" mass="27011">MSSSQLPQSNPSPGGLHDGLPKVAIPRLQSRSISAKASSSKDERRVPVACTACRSHKIRCSGDYPRCKHCENADRECVYVHHRRDRLKIATDQVIKMGDLLKDLRARTSTEDTARINEVLQSVDEAMSNNRFVPSLSAAETVSEEGADRVDAMSIASFDTESLGLNDTYDPRSQTDGFGNRDLGLWHYDPELHQHPSLPPLPPLPPPPLGTAQPDDHPPSDQQQMDNMGLFLDPNEYQNFPFR</sequence>
<evidence type="ECO:0000256" key="2">
    <source>
        <dbReference type="SAM" id="MobiDB-lite"/>
    </source>
</evidence>
<accession>A0A9P9DIH0</accession>
<evidence type="ECO:0000259" key="3">
    <source>
        <dbReference type="PROSITE" id="PS50048"/>
    </source>
</evidence>
<dbReference type="PROSITE" id="PS00463">
    <property type="entry name" value="ZN2_CY6_FUNGAL_1"/>
    <property type="match status" value="1"/>
</dbReference>
<dbReference type="PANTHER" id="PTHR47654:SF5">
    <property type="entry name" value="TRANSCRIPTION FACTOR DOMAIN-CONTAINING PROTEIN"/>
    <property type="match status" value="1"/>
</dbReference>
<dbReference type="Gene3D" id="4.10.240.10">
    <property type="entry name" value="Zn(2)-C6 fungal-type DNA-binding domain"/>
    <property type="match status" value="1"/>
</dbReference>
<dbReference type="AlphaFoldDB" id="A0A9P9DIH0"/>
<dbReference type="PROSITE" id="PS50048">
    <property type="entry name" value="ZN2_CY6_FUNGAL_2"/>
    <property type="match status" value="1"/>
</dbReference>
<dbReference type="Proteomes" id="UP000700596">
    <property type="component" value="Unassembled WGS sequence"/>
</dbReference>
<dbReference type="CDD" id="cd00067">
    <property type="entry name" value="GAL4"/>
    <property type="match status" value="1"/>
</dbReference>
<proteinExistence type="predicted"/>
<protein>
    <recommendedName>
        <fullName evidence="3">Zn(2)-C6 fungal-type domain-containing protein</fullName>
    </recommendedName>
</protein>
<dbReference type="InterPro" id="IPR001138">
    <property type="entry name" value="Zn2Cys6_DnaBD"/>
</dbReference>
<evidence type="ECO:0000256" key="1">
    <source>
        <dbReference type="ARBA" id="ARBA00023242"/>
    </source>
</evidence>
<comment type="caution">
    <text evidence="4">The sequence shown here is derived from an EMBL/GenBank/DDBJ whole genome shotgun (WGS) entry which is preliminary data.</text>
</comment>
<dbReference type="GO" id="GO:0008270">
    <property type="term" value="F:zinc ion binding"/>
    <property type="evidence" value="ECO:0007669"/>
    <property type="project" value="InterPro"/>
</dbReference>
<dbReference type="Pfam" id="PF00172">
    <property type="entry name" value="Zn_clus"/>
    <property type="match status" value="1"/>
</dbReference>
<keyword evidence="5" id="KW-1185">Reference proteome</keyword>
<evidence type="ECO:0000313" key="5">
    <source>
        <dbReference type="Proteomes" id="UP000700596"/>
    </source>
</evidence>
<feature type="domain" description="Zn(2)-C6 fungal-type" evidence="3">
    <location>
        <begin position="49"/>
        <end position="79"/>
    </location>
</feature>
<feature type="compositionally biased region" description="Pro residues" evidence="2">
    <location>
        <begin position="197"/>
        <end position="209"/>
    </location>
</feature>
<dbReference type="PANTHER" id="PTHR47654">
    <property type="entry name" value="ZN(II)2CYS6 TRANSCRIPTION FACTOR (EUROFUNG)-RELATED"/>
    <property type="match status" value="1"/>
</dbReference>